<dbReference type="AlphaFoldDB" id="A0A261F4C4"/>
<evidence type="ECO:0000313" key="2">
    <source>
        <dbReference type="Proteomes" id="UP000216454"/>
    </source>
</evidence>
<name>A0A261F4C4_9BIFI</name>
<comment type="caution">
    <text evidence="1">The sequence shown here is derived from an EMBL/GenBank/DDBJ whole genome shotgun (WGS) entry which is preliminary data.</text>
</comment>
<evidence type="ECO:0000313" key="1">
    <source>
        <dbReference type="EMBL" id="OZG53903.1"/>
    </source>
</evidence>
<sequence>MATTTRPARHETLSRRYIWSRSAMRRTPLSQIHFAESSVSAAADSADFFDAAPPGLGMGNGL</sequence>
<organism evidence="1 2">
    <name type="scientific">Pseudoscardovia suis</name>
    <dbReference type="NCBI Taxonomy" id="987063"/>
    <lineage>
        <taxon>Bacteria</taxon>
        <taxon>Bacillati</taxon>
        <taxon>Actinomycetota</taxon>
        <taxon>Actinomycetes</taxon>
        <taxon>Bifidobacteriales</taxon>
        <taxon>Bifidobacteriaceae</taxon>
        <taxon>Pseudoscardovia</taxon>
    </lineage>
</organism>
<dbReference type="Proteomes" id="UP000216454">
    <property type="component" value="Unassembled WGS sequence"/>
</dbReference>
<gene>
    <name evidence="1" type="ORF">PSSU_0006</name>
</gene>
<reference evidence="1 2" key="1">
    <citation type="journal article" date="2017" name="BMC Genomics">
        <title>Comparative genomic and phylogenomic analyses of the Bifidobacteriaceae family.</title>
        <authorList>
            <person name="Lugli G.A."/>
            <person name="Milani C."/>
            <person name="Turroni F."/>
            <person name="Duranti S."/>
            <person name="Mancabelli L."/>
            <person name="Mangifesta M."/>
            <person name="Ferrario C."/>
            <person name="Modesto M."/>
            <person name="Mattarelli P."/>
            <person name="Jiri K."/>
            <person name="van Sinderen D."/>
            <person name="Ventura M."/>
        </authorList>
    </citation>
    <scope>NUCLEOTIDE SEQUENCE [LARGE SCALE GENOMIC DNA]</scope>
    <source>
        <strain evidence="1 2">DSM 24744</strain>
    </source>
</reference>
<accession>A0A261F4C4</accession>
<protein>
    <submittedName>
        <fullName evidence="1">Uncharacterized protein</fullName>
    </submittedName>
</protein>
<dbReference type="EMBL" id="MWWQ01000001">
    <property type="protein sequence ID" value="OZG53903.1"/>
    <property type="molecule type" value="Genomic_DNA"/>
</dbReference>
<proteinExistence type="predicted"/>
<keyword evidence="2" id="KW-1185">Reference proteome</keyword>